<reference evidence="1 2" key="1">
    <citation type="submission" date="2018-04" db="EMBL/GenBank/DDBJ databases">
        <title>Chitinophaga fuyangensis sp. nov., isolated from soil in a chemical factory.</title>
        <authorList>
            <person name="Chen K."/>
        </authorList>
    </citation>
    <scope>NUCLEOTIDE SEQUENCE [LARGE SCALE GENOMIC DNA]</scope>
    <source>
        <strain evidence="1 2">LY-1</strain>
    </source>
</reference>
<comment type="caution">
    <text evidence="1">The sequence shown here is derived from an EMBL/GenBank/DDBJ whole genome shotgun (WGS) entry which is preliminary data.</text>
</comment>
<protein>
    <submittedName>
        <fullName evidence="1">Uncharacterized protein</fullName>
    </submittedName>
</protein>
<dbReference type="AlphaFoldDB" id="A0A2T7BPG1"/>
<gene>
    <name evidence="1" type="ORF">DCC81_08920</name>
</gene>
<proteinExistence type="predicted"/>
<sequence length="75" mass="8427">MQGFFPAHHGKQPNDHIVSGFVFIQDAKEVVQLLKAQVGQLFKVACFSRELRVFGTGDQEKIAEAGFVLFEFKVD</sequence>
<name>A0A2T7BPG1_9BACT</name>
<keyword evidence="2" id="KW-1185">Reference proteome</keyword>
<dbReference type="Proteomes" id="UP000244450">
    <property type="component" value="Unassembled WGS sequence"/>
</dbReference>
<evidence type="ECO:0000313" key="1">
    <source>
        <dbReference type="EMBL" id="PUZ29552.1"/>
    </source>
</evidence>
<dbReference type="EMBL" id="QCYK01000001">
    <property type="protein sequence ID" value="PUZ29552.1"/>
    <property type="molecule type" value="Genomic_DNA"/>
</dbReference>
<evidence type="ECO:0000313" key="2">
    <source>
        <dbReference type="Proteomes" id="UP000244450"/>
    </source>
</evidence>
<organism evidence="1 2">
    <name type="scientific">Chitinophaga parva</name>
    <dbReference type="NCBI Taxonomy" id="2169414"/>
    <lineage>
        <taxon>Bacteria</taxon>
        <taxon>Pseudomonadati</taxon>
        <taxon>Bacteroidota</taxon>
        <taxon>Chitinophagia</taxon>
        <taxon>Chitinophagales</taxon>
        <taxon>Chitinophagaceae</taxon>
        <taxon>Chitinophaga</taxon>
    </lineage>
</organism>
<accession>A0A2T7BPG1</accession>